<keyword evidence="1" id="KW-0812">Transmembrane</keyword>
<gene>
    <name evidence="2" type="ORF">DSM107010_34190</name>
</gene>
<dbReference type="Proteomes" id="UP000282574">
    <property type="component" value="Unassembled WGS sequence"/>
</dbReference>
<keyword evidence="3" id="KW-1185">Reference proteome</keyword>
<evidence type="ECO:0000313" key="2">
    <source>
        <dbReference type="EMBL" id="RUT11278.1"/>
    </source>
</evidence>
<dbReference type="EMBL" id="RSCK01000028">
    <property type="protein sequence ID" value="RUT11278.1"/>
    <property type="molecule type" value="Genomic_DNA"/>
</dbReference>
<reference evidence="2 3" key="1">
    <citation type="journal article" date="2019" name="Genome Biol. Evol.">
        <title>Day and night: Metabolic profiles and evolutionary relationships of six axenic non-marine cyanobacteria.</title>
        <authorList>
            <person name="Will S.E."/>
            <person name="Henke P."/>
            <person name="Boedeker C."/>
            <person name="Huang S."/>
            <person name="Brinkmann H."/>
            <person name="Rohde M."/>
            <person name="Jarek M."/>
            <person name="Friedl T."/>
            <person name="Seufert S."/>
            <person name="Schumacher M."/>
            <person name="Overmann J."/>
            <person name="Neumann-Schaal M."/>
            <person name="Petersen J."/>
        </authorList>
    </citation>
    <scope>NUCLEOTIDE SEQUENCE [LARGE SCALE GENOMIC DNA]</scope>
    <source>
        <strain evidence="2 3">SAG 39.79</strain>
    </source>
</reference>
<evidence type="ECO:0000256" key="1">
    <source>
        <dbReference type="SAM" id="Phobius"/>
    </source>
</evidence>
<keyword evidence="1" id="KW-0472">Membrane</keyword>
<feature type="transmembrane region" description="Helical" evidence="1">
    <location>
        <begin position="12"/>
        <end position="31"/>
    </location>
</feature>
<dbReference type="RefSeq" id="WP_015154777.1">
    <property type="nucleotide sequence ID" value="NZ_JAVKZF010000001.1"/>
</dbReference>
<evidence type="ECO:0000313" key="3">
    <source>
        <dbReference type="Proteomes" id="UP000282574"/>
    </source>
</evidence>
<feature type="transmembrane region" description="Helical" evidence="1">
    <location>
        <begin position="43"/>
        <end position="63"/>
    </location>
</feature>
<sequence>MISRPAQIEGFRSIIAGLILAFVTAYLLFVVGKNETTSGIDQVLLIISGMTTVAALSAFERFIGRERKMNSSLDEILFDEVDISKSIVEIETSESSISQKGKVAVSQSLPWDVSINQLIGIDNSLALAKLRLELERELRRIAYEHGIDISTRPIGIVGMAEELVAKEILSPDSLVLLMKTNSTCNRVIHRGSKISDAATKSVVRTGVVILDYLLSVTAEEKSSDS</sequence>
<accession>A0AB37UIR9</accession>
<protein>
    <recommendedName>
        <fullName evidence="4">DUF4145 domain-containing protein</fullName>
    </recommendedName>
</protein>
<dbReference type="AlphaFoldDB" id="A0AB37UIR9"/>
<organism evidence="2 3">
    <name type="scientific">Chroococcidiopsis cubana SAG 39.79</name>
    <dbReference type="NCBI Taxonomy" id="388085"/>
    <lineage>
        <taxon>Bacteria</taxon>
        <taxon>Bacillati</taxon>
        <taxon>Cyanobacteriota</taxon>
        <taxon>Cyanophyceae</taxon>
        <taxon>Chroococcidiopsidales</taxon>
        <taxon>Chroococcidiopsidaceae</taxon>
        <taxon>Chroococcidiopsis</taxon>
    </lineage>
</organism>
<evidence type="ECO:0008006" key="4">
    <source>
        <dbReference type="Google" id="ProtNLM"/>
    </source>
</evidence>
<proteinExistence type="predicted"/>
<comment type="caution">
    <text evidence="2">The sequence shown here is derived from an EMBL/GenBank/DDBJ whole genome shotgun (WGS) entry which is preliminary data.</text>
</comment>
<name>A0AB37UIR9_9CYAN</name>
<keyword evidence="1" id="KW-1133">Transmembrane helix</keyword>